<dbReference type="PANTHER" id="PTHR42982">
    <property type="entry name" value="SEC-INDEPENDENT PROTEIN TRANSLOCASE PROTEIN TATA"/>
    <property type="match status" value="1"/>
</dbReference>
<evidence type="ECO:0000256" key="5">
    <source>
        <dbReference type="ARBA" id="ARBA00022927"/>
    </source>
</evidence>
<dbReference type="Proteomes" id="UP001237448">
    <property type="component" value="Unassembled WGS sequence"/>
</dbReference>
<sequence length="75" mass="7877">MGSMSIWHWLLLLAVVVLLFGGRGKVSELMGDVAKGMKAFKKGMAEDETPAAASVKTIDGKNGVPITSTEQSKVG</sequence>
<dbReference type="PANTHER" id="PTHR42982:SF1">
    <property type="entry name" value="SEC-INDEPENDENT PROTEIN TRANSLOCASE PROTEIN TATA"/>
    <property type="match status" value="1"/>
</dbReference>
<keyword evidence="2 9" id="KW-0813">Transport</keyword>
<dbReference type="RefSeq" id="WP_307427732.1">
    <property type="nucleotide sequence ID" value="NZ_JAUSVK010000001.1"/>
</dbReference>
<evidence type="ECO:0000256" key="6">
    <source>
        <dbReference type="ARBA" id="ARBA00022989"/>
    </source>
</evidence>
<gene>
    <name evidence="9" type="primary">tatA</name>
    <name evidence="10" type="ORF">J3R73_002800</name>
</gene>
<keyword evidence="8 9" id="KW-0472">Membrane</keyword>
<organism evidence="10 11">
    <name type="scientific">Labrys monachus</name>
    <dbReference type="NCBI Taxonomy" id="217067"/>
    <lineage>
        <taxon>Bacteria</taxon>
        <taxon>Pseudomonadati</taxon>
        <taxon>Pseudomonadota</taxon>
        <taxon>Alphaproteobacteria</taxon>
        <taxon>Hyphomicrobiales</taxon>
        <taxon>Xanthobacteraceae</taxon>
        <taxon>Labrys</taxon>
    </lineage>
</organism>
<evidence type="ECO:0000256" key="1">
    <source>
        <dbReference type="ARBA" id="ARBA00004162"/>
    </source>
</evidence>
<accession>A0ABU0FEH1</accession>
<proteinExistence type="inferred from homology"/>
<comment type="caution">
    <text evidence="10">The sequence shown here is derived from an EMBL/GenBank/DDBJ whole genome shotgun (WGS) entry which is preliminary data.</text>
</comment>
<keyword evidence="3 9" id="KW-1003">Cell membrane</keyword>
<evidence type="ECO:0000256" key="9">
    <source>
        <dbReference type="HAMAP-Rule" id="MF_00236"/>
    </source>
</evidence>
<evidence type="ECO:0000256" key="4">
    <source>
        <dbReference type="ARBA" id="ARBA00022692"/>
    </source>
</evidence>
<dbReference type="InterPro" id="IPR003369">
    <property type="entry name" value="TatA/B/E"/>
</dbReference>
<dbReference type="NCBIfam" id="TIGR01411">
    <property type="entry name" value="tatAE"/>
    <property type="match status" value="1"/>
</dbReference>
<keyword evidence="5 9" id="KW-0653">Protein transport</keyword>
<evidence type="ECO:0000313" key="10">
    <source>
        <dbReference type="EMBL" id="MDQ0393008.1"/>
    </source>
</evidence>
<dbReference type="NCBIfam" id="NF001940">
    <property type="entry name" value="PRK00720.1"/>
    <property type="match status" value="1"/>
</dbReference>
<name>A0ABU0FEH1_9HYPH</name>
<reference evidence="10 11" key="1">
    <citation type="submission" date="2023-07" db="EMBL/GenBank/DDBJ databases">
        <title>Genomic Encyclopedia of Type Strains, Phase IV (KMG-IV): sequencing the most valuable type-strain genomes for metagenomic binning, comparative biology and taxonomic classification.</title>
        <authorList>
            <person name="Goeker M."/>
        </authorList>
    </citation>
    <scope>NUCLEOTIDE SEQUENCE [LARGE SCALE GENOMIC DNA]</scope>
    <source>
        <strain evidence="10 11">DSM 5896</strain>
    </source>
</reference>
<dbReference type="InterPro" id="IPR006312">
    <property type="entry name" value="TatA/E"/>
</dbReference>
<keyword evidence="11" id="KW-1185">Reference proteome</keyword>
<comment type="subcellular location">
    <subcellularLocation>
        <location evidence="1 9">Cell membrane</location>
        <topology evidence="1 9">Single-pass membrane protein</topology>
    </subcellularLocation>
</comment>
<keyword evidence="7 9" id="KW-0811">Translocation</keyword>
<evidence type="ECO:0000313" key="11">
    <source>
        <dbReference type="Proteomes" id="UP001237448"/>
    </source>
</evidence>
<dbReference type="Pfam" id="PF02416">
    <property type="entry name" value="TatA_B_E"/>
    <property type="match status" value="1"/>
</dbReference>
<dbReference type="Gene3D" id="1.20.5.3310">
    <property type="match status" value="1"/>
</dbReference>
<comment type="subunit">
    <text evidence="9">The Tat system comprises two distinct complexes: a TatABC complex, containing multiple copies of TatA, TatB and TatC subunits, and a separate TatA complex, containing only TatA subunits. Substrates initially bind to the TatABC complex, which probably triggers association of the separate TatA complex to form the active translocon.</text>
</comment>
<comment type="similarity">
    <text evidence="9">Belongs to the TatA/E family.</text>
</comment>
<comment type="function">
    <text evidence="9">Part of the twin-arginine translocation (Tat) system that transports large folded proteins containing a characteristic twin-arginine motif in their signal peptide across membranes. TatA could form the protein-conducting channel of the Tat system.</text>
</comment>
<protein>
    <recommendedName>
        <fullName evidence="9">Sec-independent protein translocase protein TatA</fullName>
    </recommendedName>
</protein>
<dbReference type="HAMAP" id="MF_00236">
    <property type="entry name" value="TatA_E"/>
    <property type="match status" value="1"/>
</dbReference>
<evidence type="ECO:0000256" key="3">
    <source>
        <dbReference type="ARBA" id="ARBA00022475"/>
    </source>
</evidence>
<evidence type="ECO:0000256" key="7">
    <source>
        <dbReference type="ARBA" id="ARBA00023010"/>
    </source>
</evidence>
<dbReference type="EMBL" id="JAUSVK010000001">
    <property type="protein sequence ID" value="MDQ0393008.1"/>
    <property type="molecule type" value="Genomic_DNA"/>
</dbReference>
<evidence type="ECO:0000256" key="8">
    <source>
        <dbReference type="ARBA" id="ARBA00023136"/>
    </source>
</evidence>
<keyword evidence="4 9" id="KW-0812">Transmembrane</keyword>
<evidence type="ECO:0000256" key="2">
    <source>
        <dbReference type="ARBA" id="ARBA00022448"/>
    </source>
</evidence>
<keyword evidence="6 9" id="KW-1133">Transmembrane helix</keyword>